<keyword evidence="2" id="KW-1185">Reference proteome</keyword>
<protein>
    <submittedName>
        <fullName evidence="1">Uracil-DNA glycosylase</fullName>
    </submittedName>
</protein>
<reference evidence="1 2" key="1">
    <citation type="submission" date="2018-12" db="EMBL/GenBank/DDBJ databases">
        <title>Bacillus yapensis draft genome sequence.</title>
        <authorList>
            <person name="Yu L."/>
            <person name="Xu X."/>
            <person name="Tang X."/>
        </authorList>
    </citation>
    <scope>NUCLEOTIDE SEQUENCE [LARGE SCALE GENOMIC DNA]</scope>
    <source>
        <strain evidence="1 2">XXST-01</strain>
    </source>
</reference>
<sequence>MKEERINCFTCRYFYVTWDPNFPKGCKAFQFKTSRLPSQEVMKASGQPCLKYEKK</sequence>
<accession>A0A431WC62</accession>
<evidence type="ECO:0000313" key="2">
    <source>
        <dbReference type="Proteomes" id="UP000271374"/>
    </source>
</evidence>
<gene>
    <name evidence="1" type="ORF">EKG37_08295</name>
</gene>
<organism evidence="1 2">
    <name type="scientific">Bacillus yapensis</name>
    <dbReference type="NCBI Taxonomy" id="2492960"/>
    <lineage>
        <taxon>Bacteria</taxon>
        <taxon>Bacillati</taxon>
        <taxon>Bacillota</taxon>
        <taxon>Bacilli</taxon>
        <taxon>Bacillales</taxon>
        <taxon>Bacillaceae</taxon>
        <taxon>Bacillus</taxon>
    </lineage>
</organism>
<name>A0A431WC62_9BACI</name>
<proteinExistence type="predicted"/>
<comment type="caution">
    <text evidence="1">The sequence shown here is derived from an EMBL/GenBank/DDBJ whole genome shotgun (WGS) entry which is preliminary data.</text>
</comment>
<evidence type="ECO:0000313" key="1">
    <source>
        <dbReference type="EMBL" id="RTR33051.1"/>
    </source>
</evidence>
<dbReference type="Proteomes" id="UP000271374">
    <property type="component" value="Unassembled WGS sequence"/>
</dbReference>
<dbReference type="AlphaFoldDB" id="A0A431WC62"/>
<dbReference type="OrthoDB" id="9807346at2"/>
<dbReference type="EMBL" id="RXNT01000005">
    <property type="protein sequence ID" value="RTR33051.1"/>
    <property type="molecule type" value="Genomic_DNA"/>
</dbReference>